<protein>
    <recommendedName>
        <fullName evidence="5 11">Ribonuclease H</fullName>
        <shortName evidence="11">RNase H</shortName>
        <ecNumber evidence="5 11">3.1.26.4</ecNumber>
    </recommendedName>
</protein>
<dbReference type="eggNOG" id="COG0328">
    <property type="taxonomic scope" value="Bacteria"/>
</dbReference>
<dbReference type="GO" id="GO:0005737">
    <property type="term" value="C:cytoplasm"/>
    <property type="evidence" value="ECO:0007669"/>
    <property type="project" value="UniProtKB-SubCell"/>
</dbReference>
<dbReference type="NCBIfam" id="NF001236">
    <property type="entry name" value="PRK00203.1"/>
    <property type="match status" value="1"/>
</dbReference>
<dbReference type="PANTHER" id="PTHR10642">
    <property type="entry name" value="RIBONUCLEASE H1"/>
    <property type="match status" value="1"/>
</dbReference>
<dbReference type="STRING" id="2325.TKV_c12790"/>
<dbReference type="PROSITE" id="PS50879">
    <property type="entry name" value="RNASE_H_1"/>
    <property type="match status" value="1"/>
</dbReference>
<reference evidence="14" key="1">
    <citation type="journal article" date="2015" name="Genome Announc.">
        <title>Whole-Genome Sequences of 80 Environmental and Clinical Isolates of Burkholderia pseudomallei.</title>
        <authorList>
            <person name="Johnson S.L."/>
            <person name="Baker A.L."/>
            <person name="Chain P.S."/>
            <person name="Currie B.J."/>
            <person name="Daligault H.E."/>
            <person name="Davenport K.W."/>
            <person name="Davis C.B."/>
            <person name="Inglis T.J."/>
            <person name="Kaestli M."/>
            <person name="Koren S."/>
            <person name="Mayo M."/>
            <person name="Merritt A.J."/>
            <person name="Price E.P."/>
            <person name="Sarovich D.S."/>
            <person name="Warner J."/>
            <person name="Rosovitz M.J."/>
        </authorList>
    </citation>
    <scope>NUCLEOTIDE SEQUENCE [LARGE SCALE GENOMIC DNA]</scope>
    <source>
        <strain evidence="14">DSM 2030</strain>
    </source>
</reference>
<dbReference type="InterPro" id="IPR002156">
    <property type="entry name" value="RNaseH_domain"/>
</dbReference>
<dbReference type="GO" id="GO:0000287">
    <property type="term" value="F:magnesium ion binding"/>
    <property type="evidence" value="ECO:0007669"/>
    <property type="project" value="UniProtKB-UniRule"/>
</dbReference>
<dbReference type="AlphaFoldDB" id="A0A097ARK7"/>
<dbReference type="FunFam" id="3.30.420.10:FF:000089">
    <property type="entry name" value="Ribonuclease H"/>
    <property type="match status" value="1"/>
</dbReference>
<keyword evidence="8 11" id="KW-0255">Endonuclease</keyword>
<comment type="catalytic activity">
    <reaction evidence="1 11">
        <text>Endonucleolytic cleavage to 5'-phosphomonoester.</text>
        <dbReference type="EC" id="3.1.26.4"/>
    </reaction>
</comment>
<evidence type="ECO:0000256" key="3">
    <source>
        <dbReference type="ARBA" id="ARBA00005300"/>
    </source>
</evidence>
<feature type="binding site" evidence="11">
    <location>
        <position position="13"/>
    </location>
    <ligand>
        <name>Mg(2+)</name>
        <dbReference type="ChEBI" id="CHEBI:18420"/>
        <label>1</label>
    </ligand>
</feature>
<comment type="subunit">
    <text evidence="4 11">Monomer.</text>
</comment>
<keyword evidence="14" id="KW-1185">Reference proteome</keyword>
<evidence type="ECO:0000256" key="11">
    <source>
        <dbReference type="HAMAP-Rule" id="MF_00042"/>
    </source>
</evidence>
<evidence type="ECO:0000256" key="1">
    <source>
        <dbReference type="ARBA" id="ARBA00000077"/>
    </source>
</evidence>
<dbReference type="EMBL" id="CP009170">
    <property type="protein sequence ID" value="AIS52450.1"/>
    <property type="molecule type" value="Genomic_DNA"/>
</dbReference>
<dbReference type="Pfam" id="PF00075">
    <property type="entry name" value="RNase_H"/>
    <property type="match status" value="1"/>
</dbReference>
<dbReference type="PANTHER" id="PTHR10642:SF26">
    <property type="entry name" value="RIBONUCLEASE H1"/>
    <property type="match status" value="1"/>
</dbReference>
<keyword evidence="10 11" id="KW-0460">Magnesium</keyword>
<dbReference type="CDD" id="cd09278">
    <property type="entry name" value="RNase_HI_prokaryote_like"/>
    <property type="match status" value="1"/>
</dbReference>
<keyword evidence="9 11" id="KW-0378">Hydrolase</keyword>
<evidence type="ECO:0000256" key="10">
    <source>
        <dbReference type="ARBA" id="ARBA00022842"/>
    </source>
</evidence>
<accession>A0A097ARK7</accession>
<sequence length="152" mass="17432">MENNNDVVEIYTDGACSGNPGPGGWAAVLLYKRTKKEISGFEENTTNNKMELKAALEALKALKRPCKVNLYSDSSYLINAFNQGWIEKWQKNNWLKSDKTPVENQDLWKELLEVLKKHQVNWIKVKGHADNEYNNLCDKLATDEIKKNTKKS</sequence>
<evidence type="ECO:0000256" key="4">
    <source>
        <dbReference type="ARBA" id="ARBA00011245"/>
    </source>
</evidence>
<evidence type="ECO:0000256" key="9">
    <source>
        <dbReference type="ARBA" id="ARBA00022801"/>
    </source>
</evidence>
<keyword evidence="7 11" id="KW-0479">Metal-binding</keyword>
<gene>
    <name evidence="11 13" type="primary">rnhA</name>
    <name evidence="13" type="ORF">TKV_c12790</name>
</gene>
<name>A0A097ARK7_THEKI</name>
<evidence type="ECO:0000256" key="7">
    <source>
        <dbReference type="ARBA" id="ARBA00022723"/>
    </source>
</evidence>
<dbReference type="OrthoDB" id="7845843at2"/>
<evidence type="ECO:0000313" key="14">
    <source>
        <dbReference type="Proteomes" id="UP000029669"/>
    </source>
</evidence>
<evidence type="ECO:0000256" key="5">
    <source>
        <dbReference type="ARBA" id="ARBA00012180"/>
    </source>
</evidence>
<comment type="subcellular location">
    <subcellularLocation>
        <location evidence="11">Cytoplasm</location>
    </subcellularLocation>
</comment>
<evidence type="ECO:0000259" key="12">
    <source>
        <dbReference type="PROSITE" id="PS50879"/>
    </source>
</evidence>
<evidence type="ECO:0000256" key="8">
    <source>
        <dbReference type="ARBA" id="ARBA00022759"/>
    </source>
</evidence>
<dbReference type="KEGG" id="tki:TKV_c12790"/>
<dbReference type="Proteomes" id="UP000029669">
    <property type="component" value="Chromosome"/>
</dbReference>
<dbReference type="GO" id="GO:0004523">
    <property type="term" value="F:RNA-DNA hybrid ribonuclease activity"/>
    <property type="evidence" value="ECO:0007669"/>
    <property type="project" value="UniProtKB-UniRule"/>
</dbReference>
<evidence type="ECO:0000256" key="6">
    <source>
        <dbReference type="ARBA" id="ARBA00022722"/>
    </source>
</evidence>
<keyword evidence="6 11" id="KW-0540">Nuclease</keyword>
<dbReference type="InterPro" id="IPR050092">
    <property type="entry name" value="RNase_H"/>
</dbReference>
<dbReference type="EC" id="3.1.26.4" evidence="5 11"/>
<dbReference type="GO" id="GO:0003676">
    <property type="term" value="F:nucleic acid binding"/>
    <property type="evidence" value="ECO:0007669"/>
    <property type="project" value="InterPro"/>
</dbReference>
<dbReference type="InterPro" id="IPR022892">
    <property type="entry name" value="RNaseHI"/>
</dbReference>
<feature type="binding site" evidence="11">
    <location>
        <position position="51"/>
    </location>
    <ligand>
        <name>Mg(2+)</name>
        <dbReference type="ChEBI" id="CHEBI:18420"/>
        <label>1</label>
    </ligand>
</feature>
<feature type="binding site" evidence="11">
    <location>
        <position position="138"/>
    </location>
    <ligand>
        <name>Mg(2+)</name>
        <dbReference type="ChEBI" id="CHEBI:18420"/>
        <label>2</label>
    </ligand>
</feature>
<comment type="cofactor">
    <cofactor evidence="11">
        <name>Mg(2+)</name>
        <dbReference type="ChEBI" id="CHEBI:18420"/>
    </cofactor>
    <text evidence="11">Binds 1 Mg(2+) ion per subunit. May bind a second metal ion at a regulatory site, or after substrate binding.</text>
</comment>
<keyword evidence="11" id="KW-0963">Cytoplasm</keyword>
<dbReference type="RefSeq" id="WP_049685204.1">
    <property type="nucleotide sequence ID" value="NZ_CP009170.1"/>
</dbReference>
<proteinExistence type="inferred from homology"/>
<evidence type="ECO:0000313" key="13">
    <source>
        <dbReference type="EMBL" id="AIS52450.1"/>
    </source>
</evidence>
<evidence type="ECO:0000256" key="2">
    <source>
        <dbReference type="ARBA" id="ARBA00004065"/>
    </source>
</evidence>
<dbReference type="HOGENOM" id="CLU_030894_6_2_9"/>
<dbReference type="SUPFAM" id="SSF53098">
    <property type="entry name" value="Ribonuclease H-like"/>
    <property type="match status" value="1"/>
</dbReference>
<feature type="binding site" evidence="11">
    <location>
        <position position="13"/>
    </location>
    <ligand>
        <name>Mg(2+)</name>
        <dbReference type="ChEBI" id="CHEBI:18420"/>
        <label>2</label>
    </ligand>
</feature>
<dbReference type="Gene3D" id="3.30.420.10">
    <property type="entry name" value="Ribonuclease H-like superfamily/Ribonuclease H"/>
    <property type="match status" value="1"/>
</dbReference>
<dbReference type="InterPro" id="IPR036397">
    <property type="entry name" value="RNaseH_sf"/>
</dbReference>
<comment type="similarity">
    <text evidence="3 11">Belongs to the RNase H family.</text>
</comment>
<organism evidence="13 14">
    <name type="scientific">Thermoanaerobacter kivui</name>
    <name type="common">Acetogenium kivui</name>
    <dbReference type="NCBI Taxonomy" id="2325"/>
    <lineage>
        <taxon>Bacteria</taxon>
        <taxon>Bacillati</taxon>
        <taxon>Bacillota</taxon>
        <taxon>Clostridia</taxon>
        <taxon>Thermoanaerobacterales</taxon>
        <taxon>Thermoanaerobacteraceae</taxon>
        <taxon>Thermoanaerobacter</taxon>
    </lineage>
</organism>
<comment type="function">
    <text evidence="2 11">Endonuclease that specifically degrades the RNA of RNA-DNA hybrids.</text>
</comment>
<dbReference type="GO" id="GO:0043137">
    <property type="term" value="P:DNA replication, removal of RNA primer"/>
    <property type="evidence" value="ECO:0007669"/>
    <property type="project" value="TreeGrafter"/>
</dbReference>
<dbReference type="InterPro" id="IPR012337">
    <property type="entry name" value="RNaseH-like_sf"/>
</dbReference>
<dbReference type="HAMAP" id="MF_00042">
    <property type="entry name" value="RNase_H"/>
    <property type="match status" value="1"/>
</dbReference>
<feature type="binding site" evidence="11">
    <location>
        <position position="73"/>
    </location>
    <ligand>
        <name>Mg(2+)</name>
        <dbReference type="ChEBI" id="CHEBI:18420"/>
        <label>1</label>
    </ligand>
</feature>
<feature type="domain" description="RNase H type-1" evidence="12">
    <location>
        <begin position="4"/>
        <end position="146"/>
    </location>
</feature>